<dbReference type="SMART" id="SM00558">
    <property type="entry name" value="JmjC"/>
    <property type="match status" value="1"/>
</dbReference>
<accession>A0ABR3Z4Y8</accession>
<evidence type="ECO:0000259" key="2">
    <source>
        <dbReference type="PROSITE" id="PS51184"/>
    </source>
</evidence>
<name>A0ABR3Z4Y8_9PEZI</name>
<proteinExistence type="predicted"/>
<feature type="compositionally biased region" description="Basic and acidic residues" evidence="1">
    <location>
        <begin position="203"/>
        <end position="215"/>
    </location>
</feature>
<dbReference type="Proteomes" id="UP001583280">
    <property type="component" value="Unassembled WGS sequence"/>
</dbReference>
<evidence type="ECO:0000313" key="3">
    <source>
        <dbReference type="EMBL" id="KAL1895385.1"/>
    </source>
</evidence>
<dbReference type="Pfam" id="PF13621">
    <property type="entry name" value="Cupin_8"/>
    <property type="match status" value="1"/>
</dbReference>
<evidence type="ECO:0000256" key="1">
    <source>
        <dbReference type="SAM" id="MobiDB-lite"/>
    </source>
</evidence>
<dbReference type="PROSITE" id="PS51184">
    <property type="entry name" value="JMJC"/>
    <property type="match status" value="1"/>
</dbReference>
<dbReference type="InterPro" id="IPR003347">
    <property type="entry name" value="JmjC_dom"/>
</dbReference>
<sequence>MGISTLLEECLSASSAIASELLAACAEPSLLSSQDRPSELSGCPFPVVQLLQRQAALIVTMHEAAVLESGLVFSDNLDRTRVRAEHEQEMLLQRRLTDILEIATAEFYARPFSAVLDGWRRIYADTRILMFHVRLLNSPLVTSRRDSNMDEAINDIEKTVDALVEALDMAIIVAGGNPVKARNKKWMNWVLRLLEDATQEAIGAREDADSDERPNKKMRTGINDSNDDEDTWADYPIFCSHEAFTPPVVNPIPRLSDYSVGAFESYLTQTPPEDLAPAIFTDLANYWPAMTSRPWSKPAYLLQSTFGGRRLVPVEIGRSYIDANWTQKILPFRTFLSEFIQNTSESLRFKSLGQSSIYRRGYLAQHDLLAQIPSLRADVAIPDLCWAEPPLASPASAHSDPRLNAWFGPAGTITPLHTDNTHNILVQVVGRKYVRLYHPKYSNVLRPRPPENGIDMSNTASVDVGVEEGWDTELEAESDDNMEQNHAQSLHGESKVAFHETEYWDCILGPGDSLYIPYGWWHYVRSLSTSFSVSFWWA</sequence>
<protein>
    <recommendedName>
        <fullName evidence="2">JmjC domain-containing protein</fullName>
    </recommendedName>
</protein>
<keyword evidence="4" id="KW-1185">Reference proteome</keyword>
<dbReference type="PANTHER" id="PTHR12461:SF101">
    <property type="entry name" value="TRNA WYBUTOSINE-SYNTHESIZING PROTEIN 4"/>
    <property type="match status" value="1"/>
</dbReference>
<gene>
    <name evidence="3" type="ORF">Cpir12675_003246</name>
</gene>
<feature type="region of interest" description="Disordered" evidence="1">
    <location>
        <begin position="203"/>
        <end position="225"/>
    </location>
</feature>
<feature type="domain" description="JmjC" evidence="2">
    <location>
        <begin position="361"/>
        <end position="538"/>
    </location>
</feature>
<evidence type="ECO:0000313" key="4">
    <source>
        <dbReference type="Proteomes" id="UP001583280"/>
    </source>
</evidence>
<comment type="caution">
    <text evidence="3">The sequence shown here is derived from an EMBL/GenBank/DDBJ whole genome shotgun (WGS) entry which is preliminary data.</text>
</comment>
<dbReference type="InterPro" id="IPR041667">
    <property type="entry name" value="Cupin_8"/>
</dbReference>
<dbReference type="PANTHER" id="PTHR12461">
    <property type="entry name" value="HYPOXIA-INDUCIBLE FACTOR 1 ALPHA INHIBITOR-RELATED"/>
    <property type="match status" value="1"/>
</dbReference>
<dbReference type="SUPFAM" id="SSF51197">
    <property type="entry name" value="Clavaminate synthase-like"/>
    <property type="match status" value="1"/>
</dbReference>
<dbReference type="Gene3D" id="2.60.120.650">
    <property type="entry name" value="Cupin"/>
    <property type="match status" value="1"/>
</dbReference>
<reference evidence="3 4" key="1">
    <citation type="journal article" date="2024" name="IMA Fungus">
        <title>IMA Genome - F19 : A genome assembly and annotation guide to empower mycologists, including annotated draft genome sequences of Ceratocystis pirilliformis, Diaporthe australafricana, Fusarium ophioides, Paecilomyces lecythidis, and Sporothrix stenoceras.</title>
        <authorList>
            <person name="Aylward J."/>
            <person name="Wilson A.M."/>
            <person name="Visagie C.M."/>
            <person name="Spraker J."/>
            <person name="Barnes I."/>
            <person name="Buitendag C."/>
            <person name="Ceriani C."/>
            <person name="Del Mar Angel L."/>
            <person name="du Plessis D."/>
            <person name="Fuchs T."/>
            <person name="Gasser K."/>
            <person name="Kramer D."/>
            <person name="Li W."/>
            <person name="Munsamy K."/>
            <person name="Piso A."/>
            <person name="Price J.L."/>
            <person name="Sonnekus B."/>
            <person name="Thomas C."/>
            <person name="van der Nest A."/>
            <person name="van Dijk A."/>
            <person name="van Heerden A."/>
            <person name="van Vuuren N."/>
            <person name="Yilmaz N."/>
            <person name="Duong T.A."/>
            <person name="van der Merwe N.A."/>
            <person name="Wingfield M.J."/>
            <person name="Wingfield B.D."/>
        </authorList>
    </citation>
    <scope>NUCLEOTIDE SEQUENCE [LARGE SCALE GENOMIC DNA]</scope>
    <source>
        <strain evidence="3 4">CMW 12675</strain>
    </source>
</reference>
<organism evidence="3 4">
    <name type="scientific">Ceratocystis pirilliformis</name>
    <dbReference type="NCBI Taxonomy" id="259994"/>
    <lineage>
        <taxon>Eukaryota</taxon>
        <taxon>Fungi</taxon>
        <taxon>Dikarya</taxon>
        <taxon>Ascomycota</taxon>
        <taxon>Pezizomycotina</taxon>
        <taxon>Sordariomycetes</taxon>
        <taxon>Hypocreomycetidae</taxon>
        <taxon>Microascales</taxon>
        <taxon>Ceratocystidaceae</taxon>
        <taxon>Ceratocystis</taxon>
    </lineage>
</organism>
<dbReference type="EMBL" id="JAWDJO010000073">
    <property type="protein sequence ID" value="KAL1895385.1"/>
    <property type="molecule type" value="Genomic_DNA"/>
</dbReference>